<evidence type="ECO:0000313" key="9">
    <source>
        <dbReference type="EMBL" id="KAF9467541.1"/>
    </source>
</evidence>
<dbReference type="Pfam" id="PF04577">
    <property type="entry name" value="Glyco_transf_61"/>
    <property type="match status" value="1"/>
</dbReference>
<dbReference type="AlphaFoldDB" id="A0A9P6CIE8"/>
<keyword evidence="6" id="KW-0472">Membrane</keyword>
<comment type="caution">
    <text evidence="9">The sequence shown here is derived from an EMBL/GenBank/DDBJ whole genome shotgun (WGS) entry which is preliminary data.</text>
</comment>
<dbReference type="GO" id="GO:0097363">
    <property type="term" value="F:protein O-acetylglucosaminyltransferase activity"/>
    <property type="evidence" value="ECO:0007669"/>
    <property type="project" value="TreeGrafter"/>
</dbReference>
<feature type="domain" description="Glycosyltransferase 61 catalytic" evidence="8">
    <location>
        <begin position="44"/>
        <end position="270"/>
    </location>
</feature>
<reference evidence="9" key="1">
    <citation type="submission" date="2020-11" db="EMBL/GenBank/DDBJ databases">
        <authorList>
            <consortium name="DOE Joint Genome Institute"/>
            <person name="Ahrendt S."/>
            <person name="Riley R."/>
            <person name="Andreopoulos W."/>
            <person name="Labutti K."/>
            <person name="Pangilinan J."/>
            <person name="Ruiz-Duenas F.J."/>
            <person name="Barrasa J.M."/>
            <person name="Sanchez-Garcia M."/>
            <person name="Camarero S."/>
            <person name="Miyauchi S."/>
            <person name="Serrano A."/>
            <person name="Linde D."/>
            <person name="Babiker R."/>
            <person name="Drula E."/>
            <person name="Ayuso-Fernandez I."/>
            <person name="Pacheco R."/>
            <person name="Padilla G."/>
            <person name="Ferreira P."/>
            <person name="Barriuso J."/>
            <person name="Kellner H."/>
            <person name="Castanera R."/>
            <person name="Alfaro M."/>
            <person name="Ramirez L."/>
            <person name="Pisabarro A.G."/>
            <person name="Kuo A."/>
            <person name="Tritt A."/>
            <person name="Lipzen A."/>
            <person name="He G."/>
            <person name="Yan M."/>
            <person name="Ng V."/>
            <person name="Cullen D."/>
            <person name="Martin F."/>
            <person name="Rosso M.-N."/>
            <person name="Henrissat B."/>
            <person name="Hibbett D."/>
            <person name="Martinez A.T."/>
            <person name="Grigoriev I.V."/>
        </authorList>
    </citation>
    <scope>NUCLEOTIDE SEQUENCE</scope>
    <source>
        <strain evidence="9">CBS 247.69</strain>
    </source>
</reference>
<proteinExistence type="predicted"/>
<keyword evidence="4" id="KW-0812">Transmembrane</keyword>
<evidence type="ECO:0000256" key="7">
    <source>
        <dbReference type="ARBA" id="ARBA00023180"/>
    </source>
</evidence>
<name>A0A9P6CIE8_9AGAR</name>
<dbReference type="GO" id="GO:0035269">
    <property type="term" value="P:protein O-linked glycosylation via mannose"/>
    <property type="evidence" value="ECO:0007669"/>
    <property type="project" value="TreeGrafter"/>
</dbReference>
<accession>A0A9P6CIE8</accession>
<keyword evidence="3" id="KW-0808">Transferase</keyword>
<dbReference type="GO" id="GO:0005783">
    <property type="term" value="C:endoplasmic reticulum"/>
    <property type="evidence" value="ECO:0007669"/>
    <property type="project" value="TreeGrafter"/>
</dbReference>
<gene>
    <name evidence="9" type="ORF">BDZ94DRAFT_1248380</name>
</gene>
<evidence type="ECO:0000313" key="10">
    <source>
        <dbReference type="Proteomes" id="UP000807353"/>
    </source>
</evidence>
<keyword evidence="2" id="KW-0328">Glycosyltransferase</keyword>
<keyword evidence="10" id="KW-1185">Reference proteome</keyword>
<dbReference type="PANTHER" id="PTHR20961:SF38">
    <property type="entry name" value="PROTEIN O-LINKED-MANNOSE BETA-1,4-N-ACETYLGLUCOSAMINYLTRANSFERASE 2"/>
    <property type="match status" value="1"/>
</dbReference>
<evidence type="ECO:0000256" key="2">
    <source>
        <dbReference type="ARBA" id="ARBA00022676"/>
    </source>
</evidence>
<dbReference type="PANTHER" id="PTHR20961">
    <property type="entry name" value="GLYCOSYLTRANSFERASE"/>
    <property type="match status" value="1"/>
</dbReference>
<dbReference type="OrthoDB" id="529273at2759"/>
<dbReference type="InterPro" id="IPR007657">
    <property type="entry name" value="Glycosyltransferase_61"/>
</dbReference>
<evidence type="ECO:0000256" key="6">
    <source>
        <dbReference type="ARBA" id="ARBA00023136"/>
    </source>
</evidence>
<evidence type="ECO:0000256" key="3">
    <source>
        <dbReference type="ARBA" id="ARBA00022679"/>
    </source>
</evidence>
<protein>
    <recommendedName>
        <fullName evidence="8">Glycosyltransferase 61 catalytic domain-containing protein</fullName>
    </recommendedName>
</protein>
<dbReference type="Proteomes" id="UP000807353">
    <property type="component" value="Unassembled WGS sequence"/>
</dbReference>
<evidence type="ECO:0000256" key="4">
    <source>
        <dbReference type="ARBA" id="ARBA00022692"/>
    </source>
</evidence>
<dbReference type="InterPro" id="IPR049625">
    <property type="entry name" value="Glyco_transf_61_cat"/>
</dbReference>
<comment type="subcellular location">
    <subcellularLocation>
        <location evidence="1">Membrane</location>
        <topology evidence="1">Single-pass membrane protein</topology>
    </subcellularLocation>
</comment>
<keyword evidence="7" id="KW-0325">Glycoprotein</keyword>
<dbReference type="EMBL" id="MU150236">
    <property type="protein sequence ID" value="KAF9467541.1"/>
    <property type="molecule type" value="Genomic_DNA"/>
</dbReference>
<dbReference type="GO" id="GO:0016020">
    <property type="term" value="C:membrane"/>
    <property type="evidence" value="ECO:0007669"/>
    <property type="project" value="UniProtKB-SubCell"/>
</dbReference>
<evidence type="ECO:0000256" key="1">
    <source>
        <dbReference type="ARBA" id="ARBA00004167"/>
    </source>
</evidence>
<keyword evidence="5" id="KW-1133">Transmembrane helix</keyword>
<evidence type="ECO:0000256" key="5">
    <source>
        <dbReference type="ARBA" id="ARBA00022989"/>
    </source>
</evidence>
<evidence type="ECO:0000259" key="8">
    <source>
        <dbReference type="Pfam" id="PF04577"/>
    </source>
</evidence>
<sequence length="357" mass="41094">MEPTDKEIQYIDPHGAKETLGDNAIHVEGLSMILYDTDQFMDHFYHWWGEIILGSWRVYSAFIQYSNASWPPPLPARFILPHIYLDEWHDRAGVNAPLMRACFSSASIEKQDYWLDLIALNRTVVFERAMIVSREAARRHPFSDKWYKMMAGTMDVPTLDNFWEYLRSTTIFNFLGYLPTVVVNPIPGNTEKPIITYISRQGAGRRLIDKDHELLVESLKLLEDEGICEVFVAMMERMSLHDQIDLVSRSTILIGVHGNGLTHQLWMPPSHRSTVIEIFIPKAYVFDYELPARNLGHRHYAVWNDTLITYPKGTYYKGITYGDGFHGNSIPVYGPAVARVIRERLTEPITSRGGARN</sequence>
<organism evidence="9 10">
    <name type="scientific">Collybia nuda</name>
    <dbReference type="NCBI Taxonomy" id="64659"/>
    <lineage>
        <taxon>Eukaryota</taxon>
        <taxon>Fungi</taxon>
        <taxon>Dikarya</taxon>
        <taxon>Basidiomycota</taxon>
        <taxon>Agaricomycotina</taxon>
        <taxon>Agaricomycetes</taxon>
        <taxon>Agaricomycetidae</taxon>
        <taxon>Agaricales</taxon>
        <taxon>Tricholomatineae</taxon>
        <taxon>Clitocybaceae</taxon>
        <taxon>Collybia</taxon>
    </lineage>
</organism>